<evidence type="ECO:0000313" key="3">
    <source>
        <dbReference type="Proteomes" id="UP000005532"/>
    </source>
</evidence>
<accession>C5RYM9</accession>
<reference evidence="2 3" key="1">
    <citation type="journal article" date="2010" name="Vet. Microbiol.">
        <title>Production of haemolysins by strains of the Actinobacillus minor/porcitonsillarum complex.</title>
        <authorList>
            <person name="Arya G."/>
            <person name="Niven D.F."/>
        </authorList>
    </citation>
    <scope>NUCLEOTIDE SEQUENCE [LARGE SCALE GENOMIC DNA]</scope>
    <source>
        <strain evidence="2 3">NM305</strain>
    </source>
</reference>
<dbReference type="Pfam" id="PF13744">
    <property type="entry name" value="HTH_37"/>
    <property type="match status" value="1"/>
</dbReference>
<dbReference type="eggNOG" id="COG5606">
    <property type="taxonomic scope" value="Bacteria"/>
</dbReference>
<dbReference type="AlphaFoldDB" id="C5RYM9"/>
<organism evidence="2 3">
    <name type="scientific">Actinobacillus minor NM305</name>
    <dbReference type="NCBI Taxonomy" id="637911"/>
    <lineage>
        <taxon>Bacteria</taxon>
        <taxon>Pseudomonadati</taxon>
        <taxon>Pseudomonadota</taxon>
        <taxon>Gammaproteobacteria</taxon>
        <taxon>Pasteurellales</taxon>
        <taxon>Pasteurellaceae</taxon>
        <taxon>Actinobacillus</taxon>
    </lineage>
</organism>
<dbReference type="EMBL" id="ACQL01000005">
    <property type="protein sequence ID" value="EER48239.1"/>
    <property type="molecule type" value="Genomic_DNA"/>
</dbReference>
<dbReference type="CDD" id="cd00093">
    <property type="entry name" value="HTH_XRE"/>
    <property type="match status" value="1"/>
</dbReference>
<sequence>MIDTQIRHTTEANGNVFADLGFAPQEAQQLKSASEQLIMNKLVLMNAVSEWIKENHLKQAEAASILGVSRPRISDIVNHKTDKFTLDALVSFVSKTGRSVQVSLV</sequence>
<dbReference type="Proteomes" id="UP000005532">
    <property type="component" value="Unassembled WGS sequence"/>
</dbReference>
<dbReference type="OrthoDB" id="8526848at2"/>
<proteinExistence type="predicted"/>
<dbReference type="InterPro" id="IPR001387">
    <property type="entry name" value="Cro/C1-type_HTH"/>
</dbReference>
<evidence type="ECO:0000259" key="1">
    <source>
        <dbReference type="Pfam" id="PF13744"/>
    </source>
</evidence>
<dbReference type="Gene3D" id="1.10.260.40">
    <property type="entry name" value="lambda repressor-like DNA-binding domains"/>
    <property type="match status" value="1"/>
</dbReference>
<dbReference type="GO" id="GO:0003677">
    <property type="term" value="F:DNA binding"/>
    <property type="evidence" value="ECO:0007669"/>
    <property type="project" value="InterPro"/>
</dbReference>
<gene>
    <name evidence="2" type="ORF">AM305_04148</name>
</gene>
<evidence type="ECO:0000313" key="2">
    <source>
        <dbReference type="EMBL" id="EER48239.1"/>
    </source>
</evidence>
<dbReference type="InterPro" id="IPR039554">
    <property type="entry name" value="HigA2-like_HTH"/>
</dbReference>
<dbReference type="InterPro" id="IPR010982">
    <property type="entry name" value="Lambda_DNA-bd_dom_sf"/>
</dbReference>
<dbReference type="RefSeq" id="WP_005821884.1">
    <property type="nucleotide sequence ID" value="NZ_ACQL01000005.1"/>
</dbReference>
<name>C5RYM9_9PAST</name>
<comment type="caution">
    <text evidence="2">The sequence shown here is derived from an EMBL/GenBank/DDBJ whole genome shotgun (WGS) entry which is preliminary data.</text>
</comment>
<dbReference type="SUPFAM" id="SSF47413">
    <property type="entry name" value="lambda repressor-like DNA-binding domains"/>
    <property type="match status" value="1"/>
</dbReference>
<protein>
    <recommendedName>
        <fullName evidence="1">HigA2-like helix-turn-helix domain-containing protein</fullName>
    </recommendedName>
</protein>
<feature type="domain" description="HigA2-like helix-turn-helix" evidence="1">
    <location>
        <begin position="16"/>
        <end position="103"/>
    </location>
</feature>